<dbReference type="GeneID" id="18669711"/>
<evidence type="ECO:0000259" key="2">
    <source>
        <dbReference type="Pfam" id="PF24626"/>
    </source>
</evidence>
<reference evidence="4" key="1">
    <citation type="journal article" date="2012" name="Science">
        <title>The Paleozoic origin of enzymatic lignin decomposition reconstructed from 31 fungal genomes.</title>
        <authorList>
            <person name="Floudas D."/>
            <person name="Binder M."/>
            <person name="Riley R."/>
            <person name="Barry K."/>
            <person name="Blanchette R.A."/>
            <person name="Henrissat B."/>
            <person name="Martinez A.T."/>
            <person name="Otillar R."/>
            <person name="Spatafora J.W."/>
            <person name="Yadav J.S."/>
            <person name="Aerts A."/>
            <person name="Benoit I."/>
            <person name="Boyd A."/>
            <person name="Carlson A."/>
            <person name="Copeland A."/>
            <person name="Coutinho P.M."/>
            <person name="de Vries R.P."/>
            <person name="Ferreira P."/>
            <person name="Findley K."/>
            <person name="Foster B."/>
            <person name="Gaskell J."/>
            <person name="Glotzer D."/>
            <person name="Gorecki P."/>
            <person name="Heitman J."/>
            <person name="Hesse C."/>
            <person name="Hori C."/>
            <person name="Igarashi K."/>
            <person name="Jurgens J.A."/>
            <person name="Kallen N."/>
            <person name="Kersten P."/>
            <person name="Kohler A."/>
            <person name="Kuees U."/>
            <person name="Kumar T.K.A."/>
            <person name="Kuo A."/>
            <person name="LaButti K."/>
            <person name="Larrondo L.F."/>
            <person name="Lindquist E."/>
            <person name="Ling A."/>
            <person name="Lombard V."/>
            <person name="Lucas S."/>
            <person name="Lundell T."/>
            <person name="Martin R."/>
            <person name="McLaughlin D.J."/>
            <person name="Morgenstern I."/>
            <person name="Morin E."/>
            <person name="Murat C."/>
            <person name="Nagy L.G."/>
            <person name="Nolan M."/>
            <person name="Ohm R.A."/>
            <person name="Patyshakuliyeva A."/>
            <person name="Rokas A."/>
            <person name="Ruiz-Duenas F.J."/>
            <person name="Sabat G."/>
            <person name="Salamov A."/>
            <person name="Samejima M."/>
            <person name="Schmutz J."/>
            <person name="Slot J.C."/>
            <person name="St John F."/>
            <person name="Stenlid J."/>
            <person name="Sun H."/>
            <person name="Sun S."/>
            <person name="Syed K."/>
            <person name="Tsang A."/>
            <person name="Wiebenga A."/>
            <person name="Young D."/>
            <person name="Pisabarro A."/>
            <person name="Eastwood D.C."/>
            <person name="Martin F."/>
            <person name="Cullen D."/>
            <person name="Grigoriev I.V."/>
            <person name="Hibbett D.S."/>
        </authorList>
    </citation>
    <scope>NUCLEOTIDE SEQUENCE [LARGE SCALE GENOMIC DNA]</scope>
    <source>
        <strain evidence="4">MF3/22</strain>
    </source>
</reference>
<dbReference type="OMA" id="SVGDHIW"/>
<evidence type="ECO:0000313" key="4">
    <source>
        <dbReference type="Proteomes" id="UP000053630"/>
    </source>
</evidence>
<evidence type="ECO:0000313" key="3">
    <source>
        <dbReference type="EMBL" id="EJC97340.1"/>
    </source>
</evidence>
<dbReference type="EMBL" id="JH718998">
    <property type="protein sequence ID" value="EJC97340.1"/>
    <property type="molecule type" value="Genomic_DNA"/>
</dbReference>
<proteinExistence type="predicted"/>
<name>R7SG05_FOMME</name>
<dbReference type="InterPro" id="IPR056924">
    <property type="entry name" value="SH3_Tf2-1"/>
</dbReference>
<dbReference type="Pfam" id="PF24626">
    <property type="entry name" value="SH3_Tf2-1"/>
    <property type="match status" value="1"/>
</dbReference>
<dbReference type="OrthoDB" id="3252795at2759"/>
<protein>
    <recommendedName>
        <fullName evidence="2">Tf2-1-like SH3-like domain-containing protein</fullName>
    </recommendedName>
</protein>
<dbReference type="Proteomes" id="UP000053630">
    <property type="component" value="Unassembled WGS sequence"/>
</dbReference>
<dbReference type="RefSeq" id="XP_007272397.1">
    <property type="nucleotide sequence ID" value="XM_007272335.1"/>
</dbReference>
<gene>
    <name evidence="3" type="ORF">FOMMEDRAFT_100010</name>
</gene>
<accession>R7SG05</accession>
<sequence>HSTTKHTPFYLIYGRHSNMTFNYRKSNVEEADKYLKEIKIVQANAKEVIEKSQEQMKKYTNKHRGNLPELKEGDFVLLDSKNLNLVVLTRKLANRYIGLFEIEKQIGVVNYKLKLPEGINIYPVFYSGLIIPYKEKEYLGRQVYTNLDPELINKE</sequence>
<feature type="coiled-coil region" evidence="1">
    <location>
        <begin position="31"/>
        <end position="62"/>
    </location>
</feature>
<evidence type="ECO:0000256" key="1">
    <source>
        <dbReference type="SAM" id="Coils"/>
    </source>
</evidence>
<dbReference type="AlphaFoldDB" id="R7SG05"/>
<keyword evidence="1" id="KW-0175">Coiled coil</keyword>
<keyword evidence="4" id="KW-1185">Reference proteome</keyword>
<dbReference type="KEGG" id="fme:FOMMEDRAFT_100010"/>
<feature type="domain" description="Tf2-1-like SH3-like" evidence="2">
    <location>
        <begin position="73"/>
        <end position="133"/>
    </location>
</feature>
<feature type="non-terminal residue" evidence="3">
    <location>
        <position position="1"/>
    </location>
</feature>
<organism evidence="3 4">
    <name type="scientific">Fomitiporia mediterranea (strain MF3/22)</name>
    <name type="common">Grapevine white-rot fungus</name>
    <dbReference type="NCBI Taxonomy" id="694068"/>
    <lineage>
        <taxon>Eukaryota</taxon>
        <taxon>Fungi</taxon>
        <taxon>Dikarya</taxon>
        <taxon>Basidiomycota</taxon>
        <taxon>Agaricomycotina</taxon>
        <taxon>Agaricomycetes</taxon>
        <taxon>Hymenochaetales</taxon>
        <taxon>Hymenochaetaceae</taxon>
        <taxon>Fomitiporia</taxon>
    </lineage>
</organism>